<sequence>METYEQNGTRFRVRERGLKTKQTDNSARVAQMRREFAEHPSSGLTPATLAVILKNAEQGSLLEQCYLAEDIEEKDGHIQAEIFKRKMALTDIDWQIEPPVNASAQEQKDAANIEQMLKDVEDWHNIIFGMGDGILKGFSNIEYEWGFYNNFRIPEAFVHRPATWFQLHHDDQDCIALRDQTGKGEKLRPLNWLQHRHPAKSGYAARIGLIRQLAWPFIFKNYSVRDLAEFLEIYGIPIKLGKYPSGATDTEKSRLLQAVLGIGHNAGGIIPKGMEIEFHEAAKGGGSDPFMTMMSWCERIQSKVILGQTLTSQVDSTGSQALGNVHNEVRQDIRDHDLRQIANTLNRDLVLPMHALNSLSYRGDPRRKPRIIFDTQEPEDISQYAESLPKLVDIGFRIPASWAQDKLRIPEPEGEEAILARAVATPAVKEPEEKDADKDEPKQEPQTAALRLALAALKAQQPKDDGADVLTRRLAQQAGESFSQLMQPIESLVANADSLEALLKQLLELEDQLPIEDYQLLLGQAFTAAELSGRFDVNEGN</sequence>
<dbReference type="EMBL" id="CP003844">
    <property type="protein sequence ID" value="AFT74472.1"/>
    <property type="molecule type" value="Genomic_DNA"/>
</dbReference>
<dbReference type="Proteomes" id="UP000006296">
    <property type="component" value="Chromosome"/>
</dbReference>
<evidence type="ECO:0000313" key="3">
    <source>
        <dbReference type="Proteomes" id="UP000006296"/>
    </source>
</evidence>
<dbReference type="InterPro" id="IPR009279">
    <property type="entry name" value="Portal_Mu"/>
</dbReference>
<protein>
    <submittedName>
        <fullName evidence="2">Mu-like prophage FluMu protein gp29</fullName>
    </submittedName>
</protein>
<evidence type="ECO:0000313" key="2">
    <source>
        <dbReference type="EMBL" id="AFT74472.1"/>
    </source>
</evidence>
<dbReference type="AlphaFoldDB" id="A0AB32ZYD7"/>
<proteinExistence type="predicted"/>
<dbReference type="RefSeq" id="WP_014976447.1">
    <property type="nucleotide sequence ID" value="NC_018678.1"/>
</dbReference>
<dbReference type="KEGG" id="amg:AMEC673_08890"/>
<feature type="compositionally biased region" description="Basic and acidic residues" evidence="1">
    <location>
        <begin position="429"/>
        <end position="443"/>
    </location>
</feature>
<evidence type="ECO:0000256" key="1">
    <source>
        <dbReference type="SAM" id="MobiDB-lite"/>
    </source>
</evidence>
<dbReference type="Pfam" id="PF06074">
    <property type="entry name" value="Portal_Mu"/>
    <property type="match status" value="1"/>
</dbReference>
<gene>
    <name evidence="2" type="ordered locus">AMEC673_08890</name>
</gene>
<organism evidence="2 3">
    <name type="scientific">Alteromonas macleodii (strain English Channel 673)</name>
    <dbReference type="NCBI Taxonomy" id="1004788"/>
    <lineage>
        <taxon>Bacteria</taxon>
        <taxon>Pseudomonadati</taxon>
        <taxon>Pseudomonadota</taxon>
        <taxon>Gammaproteobacteria</taxon>
        <taxon>Alteromonadales</taxon>
        <taxon>Alteromonadaceae</taxon>
        <taxon>Alteromonas/Salinimonas group</taxon>
        <taxon>Alteromonas</taxon>
    </lineage>
</organism>
<name>A0AB32ZYD7_ALTME</name>
<accession>A0AB32ZYD7</accession>
<feature type="region of interest" description="Disordered" evidence="1">
    <location>
        <begin position="424"/>
        <end position="445"/>
    </location>
</feature>
<reference evidence="3" key="1">
    <citation type="journal article" date="2012" name="Sci. Rep.">
        <title>Genomes of surface isolates of Alteromonas macleodii: the life of a widespread marine opportunistic copiotroph.</title>
        <authorList>
            <person name="Lopez-Perez M."/>
            <person name="Gonzaga A."/>
            <person name="Martin-Cuadrado A.B."/>
            <person name="Onyshchenko O."/>
            <person name="Ghavidel A."/>
            <person name="Ghai R."/>
            <person name="Rodriguez-Valera F."/>
        </authorList>
    </citation>
    <scope>NUCLEOTIDE SEQUENCE [LARGE SCALE GENOMIC DNA]</scope>
    <source>
        <strain evidence="3">English Channel 673</strain>
    </source>
</reference>